<accession>A0A7T6Z668</accession>
<keyword evidence="2" id="KW-1185">Reference proteome</keyword>
<dbReference type="InterPro" id="IPR006530">
    <property type="entry name" value="YD"/>
</dbReference>
<name>A0A7T6Z668_9BACI</name>
<evidence type="ECO:0000313" key="1">
    <source>
        <dbReference type="EMBL" id="QQK77656.1"/>
    </source>
</evidence>
<evidence type="ECO:0000313" key="2">
    <source>
        <dbReference type="Proteomes" id="UP000595823"/>
    </source>
</evidence>
<gene>
    <name evidence="1" type="ORF">HUG15_20095</name>
</gene>
<protein>
    <recommendedName>
        <fullName evidence="3">RHS repeat-associated core domain-containing protein</fullName>
    </recommendedName>
</protein>
<organism evidence="1 2">
    <name type="scientific">Salicibibacter cibarius</name>
    <dbReference type="NCBI Taxonomy" id="2743000"/>
    <lineage>
        <taxon>Bacteria</taxon>
        <taxon>Bacillati</taxon>
        <taxon>Bacillota</taxon>
        <taxon>Bacilli</taxon>
        <taxon>Bacillales</taxon>
        <taxon>Bacillaceae</taxon>
        <taxon>Salicibibacter</taxon>
    </lineage>
</organism>
<evidence type="ECO:0008006" key="3">
    <source>
        <dbReference type="Google" id="ProtNLM"/>
    </source>
</evidence>
<proteinExistence type="predicted"/>
<dbReference type="NCBIfam" id="TIGR01643">
    <property type="entry name" value="YD_repeat_2x"/>
    <property type="match status" value="1"/>
</dbReference>
<dbReference type="Proteomes" id="UP000595823">
    <property type="component" value="Chromosome"/>
</dbReference>
<sequence>MLLLLKILKIIFIFSSECILWDFCGKRNVYGVEEQQFNYDALHQLTAVKNEGGHRRQYYYNDSTGNRGRAL</sequence>
<reference evidence="1 2" key="1">
    <citation type="submission" date="2020-06" db="EMBL/GenBank/DDBJ databases">
        <title>Genomic analysis of Salicibibacter sp. NKC5-3.</title>
        <authorList>
            <person name="Oh Y.J."/>
        </authorList>
    </citation>
    <scope>NUCLEOTIDE SEQUENCE [LARGE SCALE GENOMIC DNA]</scope>
    <source>
        <strain evidence="1 2">NKC5-3</strain>
    </source>
</reference>
<dbReference type="EMBL" id="CP054705">
    <property type="protein sequence ID" value="QQK77656.1"/>
    <property type="molecule type" value="Genomic_DNA"/>
</dbReference>
<dbReference type="AlphaFoldDB" id="A0A7T6Z668"/>
<dbReference type="KEGG" id="scia:HUG15_20095"/>